<dbReference type="Proteomes" id="UP000029781">
    <property type="component" value="Segment"/>
</dbReference>
<sequence>MSYFNTIPKMKLQPVDRIIKNNNNHNLEQDINYDSYLKQPSITCLKENKNNKPTYFYQKKRVTEPIETNNIKSNSNISNKHCSKHYPVPLIKNQPIRTDNVNNLIEIDSLTRGNCSRLNNDEFQREREANEDLRLQFLNKNFQDPNKLVLPFPRGGEMTREKYYKNQPNQ</sequence>
<proteinExistence type="predicted"/>
<organism evidence="1 2">
    <name type="scientific">Cafeteria roenbergensis virus (strain BV-PW1)</name>
    <name type="common">CroV</name>
    <dbReference type="NCBI Taxonomy" id="693272"/>
    <lineage>
        <taxon>Viruses</taxon>
        <taxon>Varidnaviria</taxon>
        <taxon>Bamfordvirae</taxon>
        <taxon>Nucleocytoviricota</taxon>
        <taxon>Megaviricetes</taxon>
        <taxon>Imitervirales</taxon>
        <taxon>Mimiviridae</taxon>
        <taxon>Aliimimivirinae</taxon>
        <taxon>Rheavirus</taxon>
        <taxon>Rheavirus sinusmexicani</taxon>
    </lineage>
</organism>
<name>E3T4W2_CROVB</name>
<protein>
    <submittedName>
        <fullName evidence="1">Uncharacterized protein</fullName>
    </submittedName>
</protein>
<accession>E3T4W2</accession>
<gene>
    <name evidence="1" type="ORF">crov192</name>
</gene>
<dbReference type="EMBL" id="GU244497">
    <property type="protein sequence ID" value="ADO67225.1"/>
    <property type="molecule type" value="Genomic_DNA"/>
</dbReference>
<evidence type="ECO:0000313" key="1">
    <source>
        <dbReference type="EMBL" id="ADO67225.1"/>
    </source>
</evidence>
<reference evidence="1 2" key="1">
    <citation type="journal article" date="2010" name="Proc. Natl. Acad. Sci. U.S.A.">
        <title>Giant virus with a remarkable complement of genes infects marine zooplankton.</title>
        <authorList>
            <person name="Fischer M.G."/>
            <person name="Allen M.J."/>
            <person name="Wilson W.H."/>
            <person name="Suttle C.A."/>
        </authorList>
    </citation>
    <scope>NUCLEOTIDE SEQUENCE [LARGE SCALE GENOMIC DNA]</scope>
    <source>
        <strain evidence="1 2">BV-PW1</strain>
    </source>
</reference>
<dbReference type="GeneID" id="9887594"/>
<evidence type="ECO:0000313" key="2">
    <source>
        <dbReference type="Proteomes" id="UP000029781"/>
    </source>
</evidence>
<dbReference type="KEGG" id="vg:9887594"/>
<keyword evidence="2" id="KW-1185">Reference proteome</keyword>
<organismHost>
    <name type="scientific">Cafeteria roenbergensis</name>
    <name type="common">Marine flagellate</name>
    <dbReference type="NCBI Taxonomy" id="33653"/>
</organismHost>
<dbReference type="RefSeq" id="YP_003969824.1">
    <property type="nucleotide sequence ID" value="NC_014637.1"/>
</dbReference>